<evidence type="ECO:0000313" key="1">
    <source>
        <dbReference type="EMBL" id="VDN01841.1"/>
    </source>
</evidence>
<proteinExistence type="predicted"/>
<accession>A0A182EZ13</accession>
<reference evidence="1 2" key="2">
    <citation type="submission" date="2018-08" db="EMBL/GenBank/DDBJ databases">
        <authorList>
            <person name="Laetsch R D."/>
            <person name="Stevens L."/>
            <person name="Kumar S."/>
            <person name="Blaxter L. M."/>
        </authorList>
    </citation>
    <scope>NUCLEOTIDE SEQUENCE [LARGE SCALE GENOMIC DNA]</scope>
</reference>
<protein>
    <submittedName>
        <fullName evidence="3">GCV_T domain-containing protein</fullName>
    </submittedName>
</protein>
<reference evidence="3" key="1">
    <citation type="submission" date="2016-06" db="UniProtKB">
        <authorList>
            <consortium name="WormBaseParasite"/>
        </authorList>
    </citation>
    <scope>IDENTIFICATION</scope>
</reference>
<dbReference type="WBParaSite" id="nOo.2.0.1.t13422-RA">
    <property type="protein sequence ID" value="nOo.2.0.1.t13422-RA"/>
    <property type="gene ID" value="nOo.2.0.1.g13422"/>
</dbReference>
<organism evidence="3">
    <name type="scientific">Onchocerca ochengi</name>
    <name type="common">Filarial nematode worm</name>
    <dbReference type="NCBI Taxonomy" id="42157"/>
    <lineage>
        <taxon>Eukaryota</taxon>
        <taxon>Metazoa</taxon>
        <taxon>Ecdysozoa</taxon>
        <taxon>Nematoda</taxon>
        <taxon>Chromadorea</taxon>
        <taxon>Rhabditida</taxon>
        <taxon>Spirurina</taxon>
        <taxon>Spiruromorpha</taxon>
        <taxon>Filarioidea</taxon>
        <taxon>Onchocercidae</taxon>
        <taxon>Onchocerca</taxon>
    </lineage>
</organism>
<evidence type="ECO:0000313" key="3">
    <source>
        <dbReference type="WBParaSite" id="nOo.2.0.1.t13422-RA"/>
    </source>
</evidence>
<dbReference type="AlphaFoldDB" id="A0A182EZ13"/>
<evidence type="ECO:0000313" key="2">
    <source>
        <dbReference type="Proteomes" id="UP000271087"/>
    </source>
</evidence>
<dbReference type="Proteomes" id="UP000271087">
    <property type="component" value="Unassembled WGS sequence"/>
</dbReference>
<dbReference type="EMBL" id="UYRW01015319">
    <property type="protein sequence ID" value="VDN01841.1"/>
    <property type="molecule type" value="Genomic_DNA"/>
</dbReference>
<sequence>MDSPIHMFHDQSSTPELADNLTAECTQANCGSARLSKIDLERQCHSISSGGVCEGIIGLTKEGMRKAIGRKLFQERGLLILTTEIEGILNTRSITYVNFDDYAAIRPSDFISPGV</sequence>
<name>A0A182EZ13_ONCOC</name>
<gene>
    <name evidence="1" type="ORF">NOO_LOCUS13422</name>
</gene>
<keyword evidence="2" id="KW-1185">Reference proteome</keyword>